<feature type="region of interest" description="Disordered" evidence="1">
    <location>
        <begin position="1"/>
        <end position="25"/>
    </location>
</feature>
<organism evidence="2 3">
    <name type="scientific">Geodermatophilus siccatus</name>
    <dbReference type="NCBI Taxonomy" id="1137991"/>
    <lineage>
        <taxon>Bacteria</taxon>
        <taxon>Bacillati</taxon>
        <taxon>Actinomycetota</taxon>
        <taxon>Actinomycetes</taxon>
        <taxon>Geodermatophilales</taxon>
        <taxon>Geodermatophilaceae</taxon>
        <taxon>Geodermatophilus</taxon>
    </lineage>
</organism>
<feature type="compositionally biased region" description="Low complexity" evidence="1">
    <location>
        <begin position="53"/>
        <end position="75"/>
    </location>
</feature>
<evidence type="ECO:0000256" key="1">
    <source>
        <dbReference type="SAM" id="MobiDB-lite"/>
    </source>
</evidence>
<dbReference type="EMBL" id="FNHE01000004">
    <property type="protein sequence ID" value="SDM18629.1"/>
    <property type="molecule type" value="Genomic_DNA"/>
</dbReference>
<keyword evidence="3" id="KW-1185">Reference proteome</keyword>
<gene>
    <name evidence="2" type="ORF">SAMN05660642_01789</name>
</gene>
<accession>A0A1G9R5R8</accession>
<evidence type="ECO:0000313" key="3">
    <source>
        <dbReference type="Proteomes" id="UP000198680"/>
    </source>
</evidence>
<feature type="region of interest" description="Disordered" evidence="1">
    <location>
        <begin position="51"/>
        <end position="75"/>
    </location>
</feature>
<evidence type="ECO:0000313" key="2">
    <source>
        <dbReference type="EMBL" id="SDM18629.1"/>
    </source>
</evidence>
<reference evidence="3" key="1">
    <citation type="submission" date="2016-10" db="EMBL/GenBank/DDBJ databases">
        <authorList>
            <person name="Varghese N."/>
            <person name="Submissions S."/>
        </authorList>
    </citation>
    <scope>NUCLEOTIDE SEQUENCE [LARGE SCALE GENOMIC DNA]</scope>
    <source>
        <strain evidence="3">DSM 45419</strain>
    </source>
</reference>
<dbReference type="Proteomes" id="UP000198680">
    <property type="component" value="Unassembled WGS sequence"/>
</dbReference>
<sequence length="185" mass="18560">MTQPPYDPSGQFATAPLPPAPATKPFHKRPAVWAVAGALVVGVGIGNAGGETGEASASATSSSSSSAPSSVAVAPTPAPVTVTVTETPAPVPTPATATATATATTPVVDFAMPDLVGLDLQTAQNVIQGNGVFLSRSHDLLGMRNQVLDSNWVVCTQNIPVGQQVTGAAEGLIDLGVVKREEPCP</sequence>
<protein>
    <recommendedName>
        <fullName evidence="4">PASTA domain-containing protein</fullName>
    </recommendedName>
</protein>
<evidence type="ECO:0008006" key="4">
    <source>
        <dbReference type="Google" id="ProtNLM"/>
    </source>
</evidence>
<proteinExistence type="predicted"/>
<name>A0A1G9R5R8_9ACTN</name>
<dbReference type="OrthoDB" id="4335972at2"/>
<dbReference type="STRING" id="1137991.SAMN05660642_01789"/>
<dbReference type="RefSeq" id="WP_091216638.1">
    <property type="nucleotide sequence ID" value="NZ_FNHE01000004.1"/>
</dbReference>
<dbReference type="AlphaFoldDB" id="A0A1G9R5R8"/>